<evidence type="ECO:0000256" key="1">
    <source>
        <dbReference type="ARBA" id="ARBA00004473"/>
    </source>
</evidence>
<feature type="compositionally biased region" description="Polar residues" evidence="7">
    <location>
        <begin position="711"/>
        <end position="721"/>
    </location>
</feature>
<feature type="domain" description="Ima1 N-terminal" evidence="9">
    <location>
        <begin position="23"/>
        <end position="81"/>
    </location>
</feature>
<name>A0A3S0ZP62_ELYCH</name>
<evidence type="ECO:0000256" key="2">
    <source>
        <dbReference type="ARBA" id="ARBA00007600"/>
    </source>
</evidence>
<protein>
    <recommendedName>
        <fullName evidence="9">Ima1 N-terminal domain-containing protein</fullName>
    </recommendedName>
</protein>
<organism evidence="10 11">
    <name type="scientific">Elysia chlorotica</name>
    <name type="common">Eastern emerald elysia</name>
    <name type="synonym">Sea slug</name>
    <dbReference type="NCBI Taxonomy" id="188477"/>
    <lineage>
        <taxon>Eukaryota</taxon>
        <taxon>Metazoa</taxon>
        <taxon>Spiralia</taxon>
        <taxon>Lophotrochozoa</taxon>
        <taxon>Mollusca</taxon>
        <taxon>Gastropoda</taxon>
        <taxon>Heterobranchia</taxon>
        <taxon>Euthyneura</taxon>
        <taxon>Panpulmonata</taxon>
        <taxon>Sacoglossa</taxon>
        <taxon>Placobranchoidea</taxon>
        <taxon>Plakobranchidae</taxon>
        <taxon>Elysia</taxon>
    </lineage>
</organism>
<dbReference type="GO" id="GO:0005637">
    <property type="term" value="C:nuclear inner membrane"/>
    <property type="evidence" value="ECO:0007669"/>
    <property type="project" value="UniProtKB-SubCell"/>
</dbReference>
<comment type="subcellular location">
    <subcellularLocation>
        <location evidence="1">Nucleus inner membrane</location>
        <topology evidence="1">Multi-pass membrane protein</topology>
    </subcellularLocation>
</comment>
<feature type="region of interest" description="Disordered" evidence="7">
    <location>
        <begin position="425"/>
        <end position="451"/>
    </location>
</feature>
<gene>
    <name evidence="10" type="ORF">EGW08_009739</name>
</gene>
<dbReference type="EMBL" id="RQTK01000284">
    <property type="protein sequence ID" value="RUS82476.1"/>
    <property type="molecule type" value="Genomic_DNA"/>
</dbReference>
<dbReference type="GO" id="GO:0030473">
    <property type="term" value="P:nuclear migration along microtubule"/>
    <property type="evidence" value="ECO:0007669"/>
    <property type="project" value="TreeGrafter"/>
</dbReference>
<evidence type="ECO:0000256" key="7">
    <source>
        <dbReference type="SAM" id="MobiDB-lite"/>
    </source>
</evidence>
<dbReference type="Proteomes" id="UP000271974">
    <property type="component" value="Unassembled WGS sequence"/>
</dbReference>
<evidence type="ECO:0000256" key="8">
    <source>
        <dbReference type="SAM" id="Phobius"/>
    </source>
</evidence>
<evidence type="ECO:0000256" key="6">
    <source>
        <dbReference type="ARBA" id="ARBA00023242"/>
    </source>
</evidence>
<dbReference type="PANTHER" id="PTHR28646:SF1">
    <property type="entry name" value="TRANSMEMBRANE PROTEIN 201"/>
    <property type="match status" value="1"/>
</dbReference>
<accession>A0A3S0ZP62</accession>
<dbReference type="InterPro" id="IPR040041">
    <property type="entry name" value="TMEM201"/>
</dbReference>
<feature type="transmembrane region" description="Helical" evidence="8">
    <location>
        <begin position="772"/>
        <end position="791"/>
    </location>
</feature>
<evidence type="ECO:0000256" key="4">
    <source>
        <dbReference type="ARBA" id="ARBA00022989"/>
    </source>
</evidence>
<sequence>MEVPGQHDVRDTQTHTVCESGDFHCASSVLCPACSTNQVLYVRQLATFKAMSEDSYDEELESYREYLDEVYRLCPTCDGRVKERIAEQDQLLQSKMSPEQLERLTAVGRKPSSTAAGRDTSRRMPRLRAPCLPTLLFICCFFLATVHAVICLRLYAVSVVSRTRAPVERNTSWFSRWMLWLVATVPAGKALAAQVVVVYLGAITCMAGLFTSGKYSLYLEDCLHLLLWLSKLIAWVEWVSLADGPALALSVVTATLALVSCLRPRRPMHLSPQLFFRKDVKNVRLSKCKKICEASETSPPKSPSPDLHENKLHCSSTSSSCSQFEDVRQDLETFSIGLGKKSSSKSSSIWSLPAAVVSSREPDSQGVSLSALSELMSPDSTTEDQIFTPRPGTPRSVLSPSRLGFLSFDSNTAGVLSPWNPMMENSSSSFSSPHEDSGALLSSRPGSPFQEAFLNTRPISEGQKYQGSLTLHHGLWKRVHPSQPSSRSPDPFPPHSSHGSAHGGSRDVQRSKNRHRPLSNTTGLSTLPEQFDCDCLHLTSNSGYHAQPEPVPVSGIETIDQRNSSLGEAPGVRRRSQRLAQARKLPKPWPLRKSLSCNNATDFENVEKAGNAARLEMSQASIQSSSPQTVHKDSMCDPSQDFIHHDIPCRPMTVAQNSPQQWITGLPSSKKVNEQFLQYRDTSGGAKLPQSQTLQPSCGIDSALNSRERNLSTNTPTSSISRGLFEHGCKTVQSEFSDDEEMEVEEHWDVPARRKQKTSSLYGRGGDTSLRWILIGSVIGASVTCNVFLLLHGHLQH</sequence>
<dbReference type="InterPro" id="IPR018617">
    <property type="entry name" value="Ima1_N"/>
</dbReference>
<proteinExistence type="inferred from homology"/>
<comment type="similarity">
    <text evidence="2">Belongs to the TMEM201 family.</text>
</comment>
<dbReference type="AlphaFoldDB" id="A0A3S0ZP62"/>
<evidence type="ECO:0000256" key="5">
    <source>
        <dbReference type="ARBA" id="ARBA00023136"/>
    </source>
</evidence>
<feature type="transmembrane region" description="Helical" evidence="8">
    <location>
        <begin position="177"/>
        <end position="210"/>
    </location>
</feature>
<reference evidence="10 11" key="1">
    <citation type="submission" date="2019-01" db="EMBL/GenBank/DDBJ databases">
        <title>A draft genome assembly of the solar-powered sea slug Elysia chlorotica.</title>
        <authorList>
            <person name="Cai H."/>
            <person name="Li Q."/>
            <person name="Fang X."/>
            <person name="Li J."/>
            <person name="Curtis N.E."/>
            <person name="Altenburger A."/>
            <person name="Shibata T."/>
            <person name="Feng M."/>
            <person name="Maeda T."/>
            <person name="Schwartz J.A."/>
            <person name="Shigenobu S."/>
            <person name="Lundholm N."/>
            <person name="Nishiyama T."/>
            <person name="Yang H."/>
            <person name="Hasebe M."/>
            <person name="Li S."/>
            <person name="Pierce S.K."/>
            <person name="Wang J."/>
        </authorList>
    </citation>
    <scope>NUCLEOTIDE SEQUENCE [LARGE SCALE GENOMIC DNA]</scope>
    <source>
        <strain evidence="10">EC2010</strain>
        <tissue evidence="10">Whole organism of an adult</tissue>
    </source>
</reference>
<evidence type="ECO:0000259" key="9">
    <source>
        <dbReference type="Pfam" id="PF09779"/>
    </source>
</evidence>
<evidence type="ECO:0000313" key="11">
    <source>
        <dbReference type="Proteomes" id="UP000271974"/>
    </source>
</evidence>
<dbReference type="STRING" id="188477.A0A3S0ZP62"/>
<feature type="region of interest" description="Disordered" evidence="7">
    <location>
        <begin position="705"/>
        <end position="724"/>
    </location>
</feature>
<feature type="transmembrane region" description="Helical" evidence="8">
    <location>
        <begin position="132"/>
        <end position="157"/>
    </location>
</feature>
<dbReference type="OrthoDB" id="5966927at2759"/>
<dbReference type="GO" id="GO:0051015">
    <property type="term" value="F:actin filament binding"/>
    <property type="evidence" value="ECO:0007669"/>
    <property type="project" value="TreeGrafter"/>
</dbReference>
<dbReference type="PANTHER" id="PTHR28646">
    <property type="entry name" value="TRANSMEMBRANE PROTEIN 201"/>
    <property type="match status" value="1"/>
</dbReference>
<keyword evidence="4 8" id="KW-1133">Transmembrane helix</keyword>
<keyword evidence="6" id="KW-0539">Nucleus</keyword>
<dbReference type="GO" id="GO:0005521">
    <property type="term" value="F:lamin binding"/>
    <property type="evidence" value="ECO:0007669"/>
    <property type="project" value="TreeGrafter"/>
</dbReference>
<keyword evidence="3 8" id="KW-0812">Transmembrane</keyword>
<feature type="region of interest" description="Disordered" evidence="7">
    <location>
        <begin position="478"/>
        <end position="526"/>
    </location>
</feature>
<keyword evidence="11" id="KW-1185">Reference proteome</keyword>
<comment type="caution">
    <text evidence="10">The sequence shown here is derived from an EMBL/GenBank/DDBJ whole genome shotgun (WGS) entry which is preliminary data.</text>
</comment>
<keyword evidence="5 8" id="KW-0472">Membrane</keyword>
<dbReference type="Pfam" id="PF09779">
    <property type="entry name" value="Ima1_N"/>
    <property type="match status" value="1"/>
</dbReference>
<evidence type="ECO:0000256" key="3">
    <source>
        <dbReference type="ARBA" id="ARBA00022692"/>
    </source>
</evidence>
<feature type="region of interest" description="Disordered" evidence="7">
    <location>
        <begin position="375"/>
        <end position="401"/>
    </location>
</feature>
<evidence type="ECO:0000313" key="10">
    <source>
        <dbReference type="EMBL" id="RUS82476.1"/>
    </source>
</evidence>